<feature type="modified residue" description="4-aspartylphosphate" evidence="3">
    <location>
        <position position="770"/>
    </location>
</feature>
<dbReference type="Gene3D" id="3.20.20.450">
    <property type="entry name" value="EAL domain"/>
    <property type="match status" value="1"/>
</dbReference>
<dbReference type="InterPro" id="IPR011006">
    <property type="entry name" value="CheY-like_superfamily"/>
</dbReference>
<reference evidence="8" key="2">
    <citation type="submission" date="2014-03" db="EMBL/GenBank/DDBJ databases">
        <title>Candidatus Competibacter-lineage genomes retrieved from metagenomes reveal functional metabolic diversity.</title>
        <authorList>
            <person name="McIlroy S.J."/>
            <person name="Albertsen M."/>
            <person name="Andresen E.K."/>
            <person name="Saunders A.M."/>
            <person name="Kristiansen R."/>
            <person name="Stokholm-Bjerregaard M."/>
            <person name="Nielsen K.L."/>
            <person name="Nielsen P.H."/>
        </authorList>
    </citation>
    <scope>NUCLEOTIDE SEQUENCE</scope>
    <source>
        <strain evidence="8">Run_A_D11</strain>
    </source>
</reference>
<evidence type="ECO:0000256" key="1">
    <source>
        <dbReference type="ARBA" id="ARBA00012282"/>
    </source>
</evidence>
<dbReference type="SUPFAM" id="SSF141868">
    <property type="entry name" value="EAL domain-like"/>
    <property type="match status" value="1"/>
</dbReference>
<evidence type="ECO:0000256" key="2">
    <source>
        <dbReference type="ARBA" id="ARBA00022636"/>
    </source>
</evidence>
<dbReference type="CDD" id="cd01948">
    <property type="entry name" value="EAL"/>
    <property type="match status" value="1"/>
</dbReference>
<dbReference type="Gene3D" id="3.30.70.270">
    <property type="match status" value="1"/>
</dbReference>
<dbReference type="InterPro" id="IPR035919">
    <property type="entry name" value="EAL_sf"/>
</dbReference>
<dbReference type="InterPro" id="IPR043128">
    <property type="entry name" value="Rev_trsase/Diguanyl_cyclase"/>
</dbReference>
<name>W6MCK3_9GAMM</name>
<dbReference type="PANTHER" id="PTHR44757">
    <property type="entry name" value="DIGUANYLATE CYCLASE DGCP"/>
    <property type="match status" value="1"/>
</dbReference>
<gene>
    <name evidence="8" type="ORF">BN873_230063</name>
</gene>
<evidence type="ECO:0000259" key="5">
    <source>
        <dbReference type="PROSITE" id="PS50113"/>
    </source>
</evidence>
<dbReference type="GO" id="GO:0000160">
    <property type="term" value="P:phosphorelay signal transduction system"/>
    <property type="evidence" value="ECO:0007669"/>
    <property type="project" value="InterPro"/>
</dbReference>
<dbReference type="PROSITE" id="PS50887">
    <property type="entry name" value="GGDEF"/>
    <property type="match status" value="1"/>
</dbReference>
<keyword evidence="2" id="KW-0973">c-di-GMP</keyword>
<dbReference type="PROSITE" id="PS50883">
    <property type="entry name" value="EAL"/>
    <property type="match status" value="1"/>
</dbReference>
<accession>W6MCK3</accession>
<sequence length="844" mass="94014">MSAAGIPAPPLILTIDDDATISLLVRVTLEQAGFRVEQAESGPAGLERFDQLHPAAVLMDVMMPGMDGFAVSTELRRRPGGGQIPILMMTGLDDHESIDRAFDAGATDFITKPINFPLLGYRVRYLLRASTAMNRLRESERRLATAQRIARLGHWDWLPGENVLHLSEQVCQIMGLDCPDGKLPYQALLDRVPEKDQARVRGWFAAVREGRQVDGINHWLAGFETNPRCVRQQVEAVFDESGQLVRVYGTLQDITELQRAEERIRHLAFFDGLTQLPNRELFKDRLSEALKLAKRYSRRVGLLFLDLDNFKRINDTLGHAVGDLLLQATADRLKESLRESDTVARPAGDERGQTIARLGGDEFTVLLPEIRYSADVALVAEHIRTHLSRPLLLAGHEVLVTPSIGIAVFPEDGDDPGVLLRNADMAMYLAKRQGRNLYRFYDATLNEAALRRLTMESQLRKAIEQNDLALHYQPQLDLPSGRINGLEALLRWDNAILGSISPVDFIPLAEETGLIVPIGEWVMRSACQQAKQWRDQGIDLQRIAVNISVLQFTQPGFPGLVARVLEETGLEPSALELEITESLLMKDPEYAIATLQALKGLGVQLAIDDFGTGYSSFSRLKQLPLDRLKLDKAFVREVNIRPDDAAIATAVIAMADGMGLRVIAEGVENEGQLRFLKAQHCDEIQGYYLSRPLPVTEITDLLRRCEQGLVDKATLVGEEQILLIVAADDDKRVSVQTPLVAEGYRVLVATDIPAALDLLARHPIGVMLADWRMQQDDQGLFWRVRELYPETLRIAMGEGCEAGSLVELINQGAICKFLSSPAQVPQLREIVREAFLNRKRISAS</sequence>
<evidence type="ECO:0000313" key="9">
    <source>
        <dbReference type="Proteomes" id="UP000035760"/>
    </source>
</evidence>
<dbReference type="EMBL" id="CBTJ020000029">
    <property type="protein sequence ID" value="CDI02048.1"/>
    <property type="molecule type" value="Genomic_DNA"/>
</dbReference>
<dbReference type="RefSeq" id="WP_048671757.1">
    <property type="nucleotide sequence ID" value="NZ_CBTJ020000029.1"/>
</dbReference>
<dbReference type="Pfam" id="PF00072">
    <property type="entry name" value="Response_reg"/>
    <property type="match status" value="1"/>
</dbReference>
<keyword evidence="9" id="KW-1185">Reference proteome</keyword>
<dbReference type="Proteomes" id="UP000035760">
    <property type="component" value="Unassembled WGS sequence"/>
</dbReference>
<evidence type="ECO:0000259" key="6">
    <source>
        <dbReference type="PROSITE" id="PS50883"/>
    </source>
</evidence>
<dbReference type="STRING" id="1400863.BN873_230063"/>
<dbReference type="AlphaFoldDB" id="W6MCK3"/>
<dbReference type="Pfam" id="PF00563">
    <property type="entry name" value="EAL"/>
    <property type="match status" value="1"/>
</dbReference>
<dbReference type="InterPro" id="IPR000700">
    <property type="entry name" value="PAS-assoc_C"/>
</dbReference>
<feature type="modified residue" description="4-aspartylphosphate" evidence="3">
    <location>
        <position position="60"/>
    </location>
</feature>
<dbReference type="EC" id="3.1.4.52" evidence="1"/>
<feature type="domain" description="Response regulatory" evidence="4">
    <location>
        <begin position="11"/>
        <end position="127"/>
    </location>
</feature>
<dbReference type="GO" id="GO:0071111">
    <property type="term" value="F:cyclic-guanylate-specific phosphodiesterase activity"/>
    <property type="evidence" value="ECO:0007669"/>
    <property type="project" value="UniProtKB-EC"/>
</dbReference>
<comment type="caution">
    <text evidence="8">The sequence shown here is derived from an EMBL/GenBank/DDBJ whole genome shotgun (WGS) entry which is preliminary data.</text>
</comment>
<feature type="domain" description="Response regulatory" evidence="4">
    <location>
        <begin position="721"/>
        <end position="835"/>
    </location>
</feature>
<dbReference type="InterPro" id="IPR029787">
    <property type="entry name" value="Nucleotide_cyclase"/>
</dbReference>
<dbReference type="Gene3D" id="3.40.50.2300">
    <property type="match status" value="2"/>
</dbReference>
<dbReference type="PROSITE" id="PS50110">
    <property type="entry name" value="RESPONSE_REGULATORY"/>
    <property type="match status" value="2"/>
</dbReference>
<keyword evidence="3" id="KW-0597">Phosphoprotein</keyword>
<dbReference type="Gene3D" id="2.10.70.100">
    <property type="match status" value="1"/>
</dbReference>
<dbReference type="InterPro" id="IPR052155">
    <property type="entry name" value="Biofilm_reg_signaling"/>
</dbReference>
<dbReference type="SMART" id="SM00448">
    <property type="entry name" value="REC"/>
    <property type="match status" value="1"/>
</dbReference>
<dbReference type="SMART" id="SM00267">
    <property type="entry name" value="GGDEF"/>
    <property type="match status" value="1"/>
</dbReference>
<dbReference type="InterPro" id="IPR035965">
    <property type="entry name" value="PAS-like_dom_sf"/>
</dbReference>
<dbReference type="NCBIfam" id="TIGR00254">
    <property type="entry name" value="GGDEF"/>
    <property type="match status" value="2"/>
</dbReference>
<reference evidence="8" key="1">
    <citation type="submission" date="2013-07" db="EMBL/GenBank/DDBJ databases">
        <authorList>
            <person name="McIlroy S."/>
        </authorList>
    </citation>
    <scope>NUCLEOTIDE SEQUENCE [LARGE SCALE GENOMIC DNA]</scope>
    <source>
        <strain evidence="8">Run_A_D11</strain>
    </source>
</reference>
<dbReference type="InterPro" id="IPR001633">
    <property type="entry name" value="EAL_dom"/>
</dbReference>
<dbReference type="InterPro" id="IPR001789">
    <property type="entry name" value="Sig_transdc_resp-reg_receiver"/>
</dbReference>
<evidence type="ECO:0000259" key="4">
    <source>
        <dbReference type="PROSITE" id="PS50110"/>
    </source>
</evidence>
<dbReference type="SUPFAM" id="SSF52172">
    <property type="entry name" value="CheY-like"/>
    <property type="match status" value="2"/>
</dbReference>
<dbReference type="PROSITE" id="PS50113">
    <property type="entry name" value="PAC"/>
    <property type="match status" value="1"/>
</dbReference>
<evidence type="ECO:0000259" key="7">
    <source>
        <dbReference type="PROSITE" id="PS50887"/>
    </source>
</evidence>
<protein>
    <recommendedName>
        <fullName evidence="1">cyclic-guanylate-specific phosphodiesterase</fullName>
        <ecNumber evidence="1">3.1.4.52</ecNumber>
    </recommendedName>
</protein>
<feature type="domain" description="EAL" evidence="6">
    <location>
        <begin position="452"/>
        <end position="706"/>
    </location>
</feature>
<evidence type="ECO:0000256" key="3">
    <source>
        <dbReference type="PROSITE-ProRule" id="PRU00169"/>
    </source>
</evidence>
<dbReference type="SMART" id="SM00052">
    <property type="entry name" value="EAL"/>
    <property type="match status" value="1"/>
</dbReference>
<proteinExistence type="predicted"/>
<dbReference type="CDD" id="cd01949">
    <property type="entry name" value="GGDEF"/>
    <property type="match status" value="1"/>
</dbReference>
<dbReference type="SUPFAM" id="SSF55073">
    <property type="entry name" value="Nucleotide cyclase"/>
    <property type="match status" value="1"/>
</dbReference>
<evidence type="ECO:0000313" key="8">
    <source>
        <dbReference type="EMBL" id="CDI02048.1"/>
    </source>
</evidence>
<dbReference type="OrthoDB" id="9816034at2"/>
<dbReference type="PANTHER" id="PTHR44757:SF2">
    <property type="entry name" value="BIOFILM ARCHITECTURE MAINTENANCE PROTEIN MBAA"/>
    <property type="match status" value="1"/>
</dbReference>
<organism evidence="8 9">
    <name type="scientific">Candidatus Competibacter denitrificans Run_A_D11</name>
    <dbReference type="NCBI Taxonomy" id="1400863"/>
    <lineage>
        <taxon>Bacteria</taxon>
        <taxon>Pseudomonadati</taxon>
        <taxon>Pseudomonadota</taxon>
        <taxon>Gammaproteobacteria</taxon>
        <taxon>Candidatus Competibacteraceae</taxon>
        <taxon>Candidatus Competibacter</taxon>
    </lineage>
</organism>
<feature type="domain" description="PAC" evidence="5">
    <location>
        <begin position="201"/>
        <end position="266"/>
    </location>
</feature>
<feature type="domain" description="GGDEF" evidence="7">
    <location>
        <begin position="298"/>
        <end position="443"/>
    </location>
</feature>
<dbReference type="Gene3D" id="3.30.450.20">
    <property type="entry name" value="PAS domain"/>
    <property type="match status" value="1"/>
</dbReference>
<dbReference type="SUPFAM" id="SSF55785">
    <property type="entry name" value="PYP-like sensor domain (PAS domain)"/>
    <property type="match status" value="1"/>
</dbReference>
<dbReference type="FunFam" id="3.20.20.450:FF:000001">
    <property type="entry name" value="Cyclic di-GMP phosphodiesterase yahA"/>
    <property type="match status" value="1"/>
</dbReference>
<dbReference type="InterPro" id="IPR000160">
    <property type="entry name" value="GGDEF_dom"/>
</dbReference>
<dbReference type="Pfam" id="PF00990">
    <property type="entry name" value="GGDEF"/>
    <property type="match status" value="2"/>
</dbReference>